<dbReference type="InterPro" id="IPR016167">
    <property type="entry name" value="FAD-bd_PCMH_sub1"/>
</dbReference>
<dbReference type="EMBL" id="JBBPBM010000218">
    <property type="protein sequence ID" value="KAK8500337.1"/>
    <property type="molecule type" value="Genomic_DNA"/>
</dbReference>
<keyword evidence="4 9" id="KW-0732">Signal</keyword>
<dbReference type="Gene3D" id="3.30.465.10">
    <property type="match status" value="1"/>
</dbReference>
<evidence type="ECO:0000256" key="8">
    <source>
        <dbReference type="ARBA" id="ARBA00023180"/>
    </source>
</evidence>
<dbReference type="InterPro" id="IPR016166">
    <property type="entry name" value="FAD-bd_PCMH"/>
</dbReference>
<feature type="domain" description="FAD-binding PCMH-type" evidence="10">
    <location>
        <begin position="76"/>
        <end position="250"/>
    </location>
</feature>
<keyword evidence="12" id="KW-1185">Reference proteome</keyword>
<evidence type="ECO:0000256" key="9">
    <source>
        <dbReference type="SAM" id="SignalP"/>
    </source>
</evidence>
<dbReference type="PROSITE" id="PS51387">
    <property type="entry name" value="FAD_PCMH"/>
    <property type="match status" value="1"/>
</dbReference>
<dbReference type="InterPro" id="IPR016169">
    <property type="entry name" value="FAD-bd_PCMH_sub2"/>
</dbReference>
<dbReference type="InterPro" id="IPR012951">
    <property type="entry name" value="BBE"/>
</dbReference>
<protein>
    <recommendedName>
        <fullName evidence="10">FAD-binding PCMH-type domain-containing protein</fullName>
    </recommendedName>
</protein>
<comment type="caution">
    <text evidence="11">The sequence shown here is derived from an EMBL/GenBank/DDBJ whole genome shotgun (WGS) entry which is preliminary data.</text>
</comment>
<evidence type="ECO:0000256" key="5">
    <source>
        <dbReference type="ARBA" id="ARBA00022741"/>
    </source>
</evidence>
<keyword evidence="6" id="KW-0274">FAD</keyword>
<dbReference type="PANTHER" id="PTHR32448">
    <property type="entry name" value="OS08G0158400 PROTEIN"/>
    <property type="match status" value="1"/>
</dbReference>
<organism evidence="11 12">
    <name type="scientific">Hibiscus sabdariffa</name>
    <name type="common">roselle</name>
    <dbReference type="NCBI Taxonomy" id="183260"/>
    <lineage>
        <taxon>Eukaryota</taxon>
        <taxon>Viridiplantae</taxon>
        <taxon>Streptophyta</taxon>
        <taxon>Embryophyta</taxon>
        <taxon>Tracheophyta</taxon>
        <taxon>Spermatophyta</taxon>
        <taxon>Magnoliopsida</taxon>
        <taxon>eudicotyledons</taxon>
        <taxon>Gunneridae</taxon>
        <taxon>Pentapetalae</taxon>
        <taxon>rosids</taxon>
        <taxon>malvids</taxon>
        <taxon>Malvales</taxon>
        <taxon>Malvaceae</taxon>
        <taxon>Malvoideae</taxon>
        <taxon>Hibiscus</taxon>
    </lineage>
</organism>
<keyword evidence="5" id="KW-0547">Nucleotide-binding</keyword>
<comment type="cofactor">
    <cofactor evidence="1">
        <name>FAD</name>
        <dbReference type="ChEBI" id="CHEBI:57692"/>
    </cofactor>
</comment>
<keyword evidence="7" id="KW-0560">Oxidoreductase</keyword>
<proteinExistence type="inferred from homology"/>
<reference evidence="11 12" key="1">
    <citation type="journal article" date="2024" name="G3 (Bethesda)">
        <title>Genome assembly of Hibiscus sabdariffa L. provides insights into metabolisms of medicinal natural products.</title>
        <authorList>
            <person name="Kim T."/>
        </authorList>
    </citation>
    <scope>NUCLEOTIDE SEQUENCE [LARGE SCALE GENOMIC DNA]</scope>
    <source>
        <strain evidence="11">TK-2024</strain>
        <tissue evidence="11">Old leaves</tissue>
    </source>
</reference>
<feature type="signal peptide" evidence="9">
    <location>
        <begin position="1"/>
        <end position="27"/>
    </location>
</feature>
<evidence type="ECO:0000256" key="4">
    <source>
        <dbReference type="ARBA" id="ARBA00022729"/>
    </source>
</evidence>
<feature type="chain" id="PRO_5047285782" description="FAD-binding PCMH-type domain-containing protein" evidence="9">
    <location>
        <begin position="28"/>
        <end position="537"/>
    </location>
</feature>
<evidence type="ECO:0000313" key="11">
    <source>
        <dbReference type="EMBL" id="KAK8500337.1"/>
    </source>
</evidence>
<dbReference type="InterPro" id="IPR036318">
    <property type="entry name" value="FAD-bd_PCMH-like_sf"/>
</dbReference>
<keyword evidence="3" id="KW-0285">Flavoprotein</keyword>
<evidence type="ECO:0000313" key="12">
    <source>
        <dbReference type="Proteomes" id="UP001472677"/>
    </source>
</evidence>
<evidence type="ECO:0000256" key="6">
    <source>
        <dbReference type="ARBA" id="ARBA00022827"/>
    </source>
</evidence>
<dbReference type="Pfam" id="PF01565">
    <property type="entry name" value="FAD_binding_4"/>
    <property type="match status" value="1"/>
</dbReference>
<keyword evidence="8" id="KW-0325">Glycoprotein</keyword>
<dbReference type="Proteomes" id="UP001472677">
    <property type="component" value="Unassembled WGS sequence"/>
</dbReference>
<gene>
    <name evidence="11" type="ORF">V6N12_068824</name>
</gene>
<dbReference type="Pfam" id="PF08031">
    <property type="entry name" value="BBE"/>
    <property type="match status" value="1"/>
</dbReference>
<dbReference type="Gene3D" id="3.30.43.10">
    <property type="entry name" value="Uridine Diphospho-n-acetylenolpyruvylglucosamine Reductase, domain 2"/>
    <property type="match status" value="1"/>
</dbReference>
<comment type="similarity">
    <text evidence="2">Belongs to the oxygen-dependent FAD-linked oxidoreductase family.</text>
</comment>
<evidence type="ECO:0000256" key="3">
    <source>
        <dbReference type="ARBA" id="ARBA00022630"/>
    </source>
</evidence>
<evidence type="ECO:0000256" key="1">
    <source>
        <dbReference type="ARBA" id="ARBA00001974"/>
    </source>
</evidence>
<accession>A0ABR2B0V6</accession>
<evidence type="ECO:0000259" key="10">
    <source>
        <dbReference type="PROSITE" id="PS51387"/>
    </source>
</evidence>
<evidence type="ECO:0000256" key="2">
    <source>
        <dbReference type="ARBA" id="ARBA00005466"/>
    </source>
</evidence>
<sequence length="537" mass="60358">MKASSISISIVLIFISLSISLLRFNNSVDFDSFLRCLPTHSNPFIPIADAILTPTNSSFEYIYQLRASNLRTLLSSTSRPVAIITALHPSHAQATVVCAKRHGFQLRIRSGGHDYEGLSYTSNVPFVILDMFNLHSIDVDIESETAWVQAGATTGELYYRIAEKSNVHGFPSGICTTVGIGGHFSGGGYGFLMRKYGLSIDNVIDAQLIDANGRILNRESMGDDVFWAIRGGGATSFGVILSWRVKLVRVPPRVTVFTVPRTLEQGATDLVYRWQQVAPKLPKKIFIRLQLQPIKNNINSRTVRVLFFGHFLGQADRLIQLLNINFPELGLLGSDCLEMSWVESTVFWAGFPTGTSIDVLLDRRLVNRSFFKSKSDYYKVMIPKQGLEMLWEAMMDIEDIIVQMNPYGGRMEEISESKTAFAQRGGNLFMVQYMVVWSESEGGIDAAARYVELLRRLYSAMTPYASSNPREAFLNYRDLDVGSKESNETDFENTKEYGTKYFRNNFIRLAGVKAMIDAENFFKNEQSIPPLPVRATH</sequence>
<evidence type="ECO:0000256" key="7">
    <source>
        <dbReference type="ARBA" id="ARBA00023002"/>
    </source>
</evidence>
<name>A0ABR2B0V6_9ROSI</name>
<dbReference type="InterPro" id="IPR006094">
    <property type="entry name" value="Oxid_FAD_bind_N"/>
</dbReference>
<dbReference type="SUPFAM" id="SSF56176">
    <property type="entry name" value="FAD-binding/transporter-associated domain-like"/>
    <property type="match status" value="1"/>
</dbReference>
<dbReference type="Gene3D" id="3.40.462.20">
    <property type="match status" value="1"/>
</dbReference>